<dbReference type="OrthoDB" id="2845592at2"/>
<dbReference type="RefSeq" id="WP_110757987.1">
    <property type="nucleotide sequence ID" value="NZ_PRLG01000015.1"/>
</dbReference>
<evidence type="ECO:0000256" key="1">
    <source>
        <dbReference type="SAM" id="Coils"/>
    </source>
</evidence>
<comment type="caution">
    <text evidence="4">The sequence shown here is derived from an EMBL/GenBank/DDBJ whole genome shotgun (WGS) entry which is preliminary data.</text>
</comment>
<gene>
    <name evidence="4" type="ORF">PIL02S_01944</name>
</gene>
<dbReference type="PANTHER" id="PTHR41302">
    <property type="entry name" value="PRESPORE-SPECIFIC TRANSCRIPTIONAL REGULATOR RSFA-RELATED"/>
    <property type="match status" value="1"/>
</dbReference>
<evidence type="ECO:0000259" key="3">
    <source>
        <dbReference type="Pfam" id="PF15272"/>
    </source>
</evidence>
<dbReference type="Pfam" id="PF15272">
    <property type="entry name" value="BBP1_C"/>
    <property type="match status" value="1"/>
</dbReference>
<evidence type="ECO:0000313" key="5">
    <source>
        <dbReference type="Proteomes" id="UP000247459"/>
    </source>
</evidence>
<reference evidence="4 5" key="1">
    <citation type="submission" date="2018-01" db="EMBL/GenBank/DDBJ databases">
        <title>Genome sequence of the PGP bacterium Paenibacillus illinoisensis E3.</title>
        <authorList>
            <person name="Rolli E."/>
            <person name="Marasco R."/>
            <person name="Bessem C."/>
            <person name="Michoud G."/>
            <person name="Gaiarsa S."/>
            <person name="Borin S."/>
            <person name="Daffonchio D."/>
        </authorList>
    </citation>
    <scope>NUCLEOTIDE SEQUENCE [LARGE SCALE GENOMIC DNA]</scope>
    <source>
        <strain evidence="4 5">E3</strain>
    </source>
</reference>
<dbReference type="PANTHER" id="PTHR41302:SF2">
    <property type="entry name" value="PRESPORE SPECIFIC TRANSCRIPTIONAL ACTIVATOR RSFA"/>
    <property type="match status" value="1"/>
</dbReference>
<proteinExistence type="predicted"/>
<feature type="domain" description="Spindle pole body component Bbp1 C-terminal" evidence="3">
    <location>
        <begin position="124"/>
        <end position="176"/>
    </location>
</feature>
<evidence type="ECO:0000256" key="2">
    <source>
        <dbReference type="SAM" id="MobiDB-lite"/>
    </source>
</evidence>
<accession>A0A2W0CCL8</accession>
<organism evidence="4 5">
    <name type="scientific">Paenibacillus illinoisensis</name>
    <dbReference type="NCBI Taxonomy" id="59845"/>
    <lineage>
        <taxon>Bacteria</taxon>
        <taxon>Bacillati</taxon>
        <taxon>Bacillota</taxon>
        <taxon>Bacilli</taxon>
        <taxon>Bacillales</taxon>
        <taxon>Paenibacillaceae</taxon>
        <taxon>Paenibacillus</taxon>
    </lineage>
</organism>
<feature type="coiled-coil region" evidence="1">
    <location>
        <begin position="138"/>
        <end position="179"/>
    </location>
</feature>
<sequence length="199" mass="22536">METRKDSWDVEADLLLAQTVLQHIETGSTQLKAFEEASEKLNRSKAACGFRWNSSLRKQYEKDIKDAKRTRSKNKGDGNIVSINNSHPAPADNSQKKNTKEKISVAENIVHSIEVPNHLNQEFLTTFNEVMDQLGNNITALRQMTIELAERLEEANDQNKKLKSDYASLQNEIINAVDMNVLIRLADKVSKQNIEQITG</sequence>
<dbReference type="EMBL" id="PRLG01000015">
    <property type="protein sequence ID" value="PYY29744.1"/>
    <property type="molecule type" value="Genomic_DNA"/>
</dbReference>
<feature type="region of interest" description="Disordered" evidence="2">
    <location>
        <begin position="63"/>
        <end position="100"/>
    </location>
</feature>
<protein>
    <submittedName>
        <fullName evidence="4">RsfA family transcription factor</fullName>
    </submittedName>
</protein>
<evidence type="ECO:0000313" key="4">
    <source>
        <dbReference type="EMBL" id="PYY29744.1"/>
    </source>
</evidence>
<name>A0A2W0CCL8_9BACL</name>
<dbReference type="Proteomes" id="UP000247459">
    <property type="component" value="Unassembled WGS sequence"/>
</dbReference>
<dbReference type="InterPro" id="IPR029330">
    <property type="entry name" value="Bbp1_C"/>
</dbReference>
<keyword evidence="1" id="KW-0175">Coiled coil</keyword>
<dbReference type="InterPro" id="IPR014243">
    <property type="entry name" value="RsfA-like"/>
</dbReference>
<dbReference type="AlphaFoldDB" id="A0A2W0CCL8"/>